<gene>
    <name evidence="3" type="primary">106092548</name>
</gene>
<keyword evidence="2" id="KW-0472">Membrane</keyword>
<dbReference type="OrthoDB" id="8067855at2759"/>
<evidence type="ECO:0000256" key="2">
    <source>
        <dbReference type="SAM" id="Phobius"/>
    </source>
</evidence>
<proteinExistence type="predicted"/>
<protein>
    <submittedName>
        <fullName evidence="3">Uncharacterized protein</fullName>
    </submittedName>
</protein>
<dbReference type="EnsemblMetazoa" id="SCAU013452-RA">
    <property type="protein sequence ID" value="SCAU013452-PA"/>
    <property type="gene ID" value="SCAU013452"/>
</dbReference>
<evidence type="ECO:0000313" key="4">
    <source>
        <dbReference type="Proteomes" id="UP000095300"/>
    </source>
</evidence>
<reference evidence="3" key="1">
    <citation type="submission" date="2020-05" db="UniProtKB">
        <authorList>
            <consortium name="EnsemblMetazoa"/>
        </authorList>
    </citation>
    <scope>IDENTIFICATION</scope>
    <source>
        <strain evidence="3">USDA</strain>
    </source>
</reference>
<dbReference type="AlphaFoldDB" id="A0A1I8Q362"/>
<sequence>MATAATTLHDAADAALDAMATASSSSSSLLPANEDDDWWSNAIEEDTFDSPLAFDASENGLWNGRFVPPPPRPPFLDESVAADGLTTCDLCTWAWQRNAYSLDGSIDASGEIGWAFTLIVVSILSALIGAIVMVVVLRCRRIKSTNANGRPQPWWCRNNRGSGGSGTNGRGSLSAKHSADSIRRPTSNSGVWTWLGGSRRSSEGPDQIGPPSSSPAENHYTHMDDAYSPVGVSEALYAELDRESVRSNNPSYQNTGYSQCGDKYTFHQQDHDIPIVVSSAPSSAYYSDLSVTGVPGGTNERAYEIVGLTVMNQPLPNWEGSGGGVGSAINSTGVTASGQFISGGPNAEGMASQRRIPRLAAINETSTTNTATVPSDYV</sequence>
<evidence type="ECO:0000313" key="3">
    <source>
        <dbReference type="EnsemblMetazoa" id="SCAU013452-PA"/>
    </source>
</evidence>
<dbReference type="VEuPathDB" id="VectorBase:SCAU013452"/>
<keyword evidence="2" id="KW-0812">Transmembrane</keyword>
<feature type="transmembrane region" description="Helical" evidence="2">
    <location>
        <begin position="112"/>
        <end position="137"/>
    </location>
</feature>
<keyword evidence="2" id="KW-1133">Transmembrane helix</keyword>
<accession>A0A1I8Q362</accession>
<dbReference type="STRING" id="35570.A0A1I8Q362"/>
<name>A0A1I8Q362_STOCA</name>
<keyword evidence="4" id="KW-1185">Reference proteome</keyword>
<feature type="region of interest" description="Disordered" evidence="1">
    <location>
        <begin position="150"/>
        <end position="221"/>
    </location>
</feature>
<organism evidence="3 4">
    <name type="scientific">Stomoxys calcitrans</name>
    <name type="common">Stable fly</name>
    <name type="synonym">Conops calcitrans</name>
    <dbReference type="NCBI Taxonomy" id="35570"/>
    <lineage>
        <taxon>Eukaryota</taxon>
        <taxon>Metazoa</taxon>
        <taxon>Ecdysozoa</taxon>
        <taxon>Arthropoda</taxon>
        <taxon>Hexapoda</taxon>
        <taxon>Insecta</taxon>
        <taxon>Pterygota</taxon>
        <taxon>Neoptera</taxon>
        <taxon>Endopterygota</taxon>
        <taxon>Diptera</taxon>
        <taxon>Brachycera</taxon>
        <taxon>Muscomorpha</taxon>
        <taxon>Muscoidea</taxon>
        <taxon>Muscidae</taxon>
        <taxon>Stomoxys</taxon>
    </lineage>
</organism>
<dbReference type="Proteomes" id="UP000095300">
    <property type="component" value="Unassembled WGS sequence"/>
</dbReference>
<evidence type="ECO:0000256" key="1">
    <source>
        <dbReference type="SAM" id="MobiDB-lite"/>
    </source>
</evidence>